<name>A0A0F9PDB2_9ZZZZ</name>
<accession>A0A0F9PDB2</accession>
<sequence>MPEFSEYATTSRLFRDAAMANEAAVIADLTASWVLIENAIEEDLLAMLARYEAKGTLAYSSLVRSAQYQALLGQMEAYISLFESEWTPELDALFREVAHLGSESSITMAALFGDEVPGVMASFAVLPTGAIENIIAQSRAGKPLAELLAKAYPLASDGLTEALKTQIALGINPRLIAKTASRLGLTNSLNHILLVSRDQSMRAFRTSSLQTYEQSGVVVGVRRISARLLNTCFMCIQLDGTFYTLDQAYDAELHPQDRCTFIPDVEGAKPLQWEPATDWFSGLDPGDQIEILGPGRQQLYQDGMGLDQMFEVKPNATWGPSPVPIPIRDL</sequence>
<organism evidence="1">
    <name type="scientific">marine sediment metagenome</name>
    <dbReference type="NCBI Taxonomy" id="412755"/>
    <lineage>
        <taxon>unclassified sequences</taxon>
        <taxon>metagenomes</taxon>
        <taxon>ecological metagenomes</taxon>
    </lineage>
</organism>
<protein>
    <recommendedName>
        <fullName evidence="2">Phage head morphogenesis domain-containing protein</fullName>
    </recommendedName>
</protein>
<dbReference type="EMBL" id="LAZR01003058">
    <property type="protein sequence ID" value="KKN22477.1"/>
    <property type="molecule type" value="Genomic_DNA"/>
</dbReference>
<comment type="caution">
    <text evidence="1">The sequence shown here is derived from an EMBL/GenBank/DDBJ whole genome shotgun (WGS) entry which is preliminary data.</text>
</comment>
<gene>
    <name evidence="1" type="ORF">LCGC14_0914860</name>
</gene>
<evidence type="ECO:0008006" key="2">
    <source>
        <dbReference type="Google" id="ProtNLM"/>
    </source>
</evidence>
<dbReference type="AlphaFoldDB" id="A0A0F9PDB2"/>
<reference evidence="1" key="1">
    <citation type="journal article" date="2015" name="Nature">
        <title>Complex archaea that bridge the gap between prokaryotes and eukaryotes.</title>
        <authorList>
            <person name="Spang A."/>
            <person name="Saw J.H."/>
            <person name="Jorgensen S.L."/>
            <person name="Zaremba-Niedzwiedzka K."/>
            <person name="Martijn J."/>
            <person name="Lind A.E."/>
            <person name="van Eijk R."/>
            <person name="Schleper C."/>
            <person name="Guy L."/>
            <person name="Ettema T.J."/>
        </authorList>
    </citation>
    <scope>NUCLEOTIDE SEQUENCE</scope>
</reference>
<proteinExistence type="predicted"/>
<evidence type="ECO:0000313" key="1">
    <source>
        <dbReference type="EMBL" id="KKN22477.1"/>
    </source>
</evidence>